<proteinExistence type="predicted"/>
<reference evidence="2 3" key="1">
    <citation type="submission" date="2018-03" db="EMBL/GenBank/DDBJ databases">
        <title>Genomic Encyclopedia of Type Strains, Phase III (KMG-III): the genomes of soil and plant-associated and newly described type strains.</title>
        <authorList>
            <person name="Whitman W."/>
        </authorList>
    </citation>
    <scope>NUCLEOTIDE SEQUENCE [LARGE SCALE GENOMIC DNA]</scope>
    <source>
        <strain evidence="2 3">CGMCC 4.7067</strain>
    </source>
</reference>
<dbReference type="EMBL" id="PVTJ01000006">
    <property type="protein sequence ID" value="PRY57676.1"/>
    <property type="molecule type" value="Genomic_DNA"/>
</dbReference>
<gene>
    <name evidence="2" type="ORF">B0I28_10696</name>
</gene>
<accession>A0A2T0UII1</accession>
<keyword evidence="1" id="KW-0812">Transmembrane</keyword>
<sequence>MAQAYARRVGRREKTAVITDAAISLEEERRYRTIRYVVMMSIRAFLVILLGILVMLDVPLLWLWLLFGVAGMAVLPWLAVLLANDRVVRRPGSFFHRQRRAETLQAPDRPMIDSE</sequence>
<keyword evidence="3" id="KW-1185">Reference proteome</keyword>
<keyword evidence="1" id="KW-0472">Membrane</keyword>
<evidence type="ECO:0000313" key="3">
    <source>
        <dbReference type="Proteomes" id="UP000238176"/>
    </source>
</evidence>
<dbReference type="AlphaFoldDB" id="A0A2T0UII1"/>
<protein>
    <recommendedName>
        <fullName evidence="4">DUF3099 family protein</fullName>
    </recommendedName>
</protein>
<evidence type="ECO:0000256" key="1">
    <source>
        <dbReference type="SAM" id="Phobius"/>
    </source>
</evidence>
<dbReference type="OrthoDB" id="5188998at2"/>
<name>A0A2T0UII1_9ACTN</name>
<dbReference type="Proteomes" id="UP000238176">
    <property type="component" value="Unassembled WGS sequence"/>
</dbReference>
<dbReference type="Pfam" id="PF11298">
    <property type="entry name" value="DUF3099"/>
    <property type="match status" value="1"/>
</dbReference>
<keyword evidence="1" id="KW-1133">Transmembrane helix</keyword>
<dbReference type="InterPro" id="IPR021449">
    <property type="entry name" value="DUF3099"/>
</dbReference>
<feature type="transmembrane region" description="Helical" evidence="1">
    <location>
        <begin position="36"/>
        <end position="56"/>
    </location>
</feature>
<evidence type="ECO:0008006" key="4">
    <source>
        <dbReference type="Google" id="ProtNLM"/>
    </source>
</evidence>
<feature type="transmembrane region" description="Helical" evidence="1">
    <location>
        <begin position="62"/>
        <end position="83"/>
    </location>
</feature>
<evidence type="ECO:0000313" key="2">
    <source>
        <dbReference type="EMBL" id="PRY57676.1"/>
    </source>
</evidence>
<organism evidence="2 3">
    <name type="scientific">Glycomyces artemisiae</name>
    <dbReference type="NCBI Taxonomy" id="1076443"/>
    <lineage>
        <taxon>Bacteria</taxon>
        <taxon>Bacillati</taxon>
        <taxon>Actinomycetota</taxon>
        <taxon>Actinomycetes</taxon>
        <taxon>Glycomycetales</taxon>
        <taxon>Glycomycetaceae</taxon>
        <taxon>Glycomyces</taxon>
    </lineage>
</organism>
<comment type="caution">
    <text evidence="2">The sequence shown here is derived from an EMBL/GenBank/DDBJ whole genome shotgun (WGS) entry which is preliminary data.</text>
</comment>